<dbReference type="GO" id="GO:0038038">
    <property type="term" value="C:G protein-coupled receptor homodimeric complex"/>
    <property type="evidence" value="ECO:0007669"/>
    <property type="project" value="TreeGrafter"/>
</dbReference>
<dbReference type="CDD" id="cd14939">
    <property type="entry name" value="7tmD_STE2"/>
    <property type="match status" value="1"/>
</dbReference>
<dbReference type="Pfam" id="PF02116">
    <property type="entry name" value="STE2"/>
    <property type="match status" value="1"/>
</dbReference>
<dbReference type="PRINTS" id="PR00250">
    <property type="entry name" value="GPCRSTE2"/>
</dbReference>
<dbReference type="PANTHER" id="PTHR28009:SF1">
    <property type="entry name" value="PHEROMONE ALPHA FACTOR RECEPTOR"/>
    <property type="match status" value="1"/>
</dbReference>
<feature type="transmembrane region" description="Helical" evidence="1">
    <location>
        <begin position="33"/>
        <end position="57"/>
    </location>
</feature>
<dbReference type="GO" id="GO:0004932">
    <property type="term" value="F:mating-type factor pheromone receptor activity"/>
    <property type="evidence" value="ECO:0007669"/>
    <property type="project" value="InterPro"/>
</dbReference>
<protein>
    <submittedName>
        <fullName evidence="2">Mating-type alpha-pheromone receptor PreB</fullName>
    </submittedName>
</protein>
<keyword evidence="3" id="KW-1185">Reference proteome</keyword>
<keyword evidence="2" id="KW-0675">Receptor</keyword>
<dbReference type="Proteomes" id="UP000235023">
    <property type="component" value="Unassembled WGS sequence"/>
</dbReference>
<name>A0A2J5I4B2_9EURO</name>
<reference evidence="3" key="1">
    <citation type="submission" date="2017-12" db="EMBL/GenBank/DDBJ databases">
        <authorList>
            <consortium name="DOE Joint Genome Institute"/>
            <person name="Mondo S.J."/>
            <person name="Kjaerbolling I."/>
            <person name="Vesth T.C."/>
            <person name="Frisvad J.C."/>
            <person name="Nybo J.L."/>
            <person name="Theobald S."/>
            <person name="Kuo A."/>
            <person name="Bowyer P."/>
            <person name="Matsuda Y."/>
            <person name="Lyhne E.K."/>
            <person name="Kogle M.E."/>
            <person name="Clum A."/>
            <person name="Lipzen A."/>
            <person name="Salamov A."/>
            <person name="Ngan C.Y."/>
            <person name="Daum C."/>
            <person name="Chiniquy J."/>
            <person name="Barry K."/>
            <person name="LaButti K."/>
            <person name="Haridas S."/>
            <person name="Simmons B.A."/>
            <person name="Magnuson J.K."/>
            <person name="Mortensen U.H."/>
            <person name="Larsen T.O."/>
            <person name="Grigoriev I.V."/>
            <person name="Baker S.E."/>
            <person name="Andersen M.R."/>
            <person name="Nordberg H.P."/>
            <person name="Cantor M.N."/>
            <person name="Hua S.X."/>
        </authorList>
    </citation>
    <scope>NUCLEOTIDE SEQUENCE [LARGE SCALE GENOMIC DNA]</scope>
    <source>
        <strain evidence="3">IBT 19404</strain>
    </source>
</reference>
<evidence type="ECO:0000313" key="2">
    <source>
        <dbReference type="EMBL" id="PLN84740.1"/>
    </source>
</evidence>
<feature type="transmembrane region" description="Helical" evidence="1">
    <location>
        <begin position="296"/>
        <end position="315"/>
    </location>
</feature>
<dbReference type="Gene3D" id="1.10.287.920">
    <property type="entry name" value="Pheromone alpha factor receptor"/>
    <property type="match status" value="1"/>
</dbReference>
<dbReference type="OrthoDB" id="5402633at2759"/>
<evidence type="ECO:0000313" key="3">
    <source>
        <dbReference type="Proteomes" id="UP000235023"/>
    </source>
</evidence>
<feature type="transmembrane region" description="Helical" evidence="1">
    <location>
        <begin position="69"/>
        <end position="90"/>
    </location>
</feature>
<evidence type="ECO:0000256" key="1">
    <source>
        <dbReference type="SAM" id="Phobius"/>
    </source>
</evidence>
<keyword evidence="1" id="KW-1133">Transmembrane helix</keyword>
<feature type="transmembrane region" description="Helical" evidence="1">
    <location>
        <begin position="230"/>
        <end position="249"/>
    </location>
</feature>
<feature type="transmembrane region" description="Helical" evidence="1">
    <location>
        <begin position="197"/>
        <end position="218"/>
    </location>
</feature>
<dbReference type="InterPro" id="IPR000366">
    <property type="entry name" value="GPCR_STE2"/>
</dbReference>
<keyword evidence="1" id="KW-0472">Membrane</keyword>
<feature type="transmembrane region" description="Helical" evidence="1">
    <location>
        <begin position="110"/>
        <end position="130"/>
    </location>
</feature>
<dbReference type="GO" id="GO:0000750">
    <property type="term" value="P:pheromone-dependent signal transduction involved in conjugation with cellular fusion"/>
    <property type="evidence" value="ECO:0007669"/>
    <property type="project" value="TreeGrafter"/>
</dbReference>
<gene>
    <name evidence="2" type="ORF">BDW42DRAFT_162071</name>
</gene>
<dbReference type="PANTHER" id="PTHR28009">
    <property type="entry name" value="PHEROMONE ALPHA FACTOR RECEPTOR"/>
    <property type="match status" value="1"/>
</dbReference>
<dbReference type="AlphaFoldDB" id="A0A2J5I4B2"/>
<proteinExistence type="predicted"/>
<organism evidence="2 3">
    <name type="scientific">Aspergillus taichungensis</name>
    <dbReference type="NCBI Taxonomy" id="482145"/>
    <lineage>
        <taxon>Eukaryota</taxon>
        <taxon>Fungi</taxon>
        <taxon>Dikarya</taxon>
        <taxon>Ascomycota</taxon>
        <taxon>Pezizomycotina</taxon>
        <taxon>Eurotiomycetes</taxon>
        <taxon>Eurotiomycetidae</taxon>
        <taxon>Eurotiales</taxon>
        <taxon>Aspergillaceae</taxon>
        <taxon>Aspergillus</taxon>
        <taxon>Aspergillus subgen. Circumdati</taxon>
    </lineage>
</organism>
<dbReference type="InterPro" id="IPR027458">
    <property type="entry name" value="STE2_TM1-TM2_sf"/>
</dbReference>
<dbReference type="EMBL" id="KZ559509">
    <property type="protein sequence ID" value="PLN84740.1"/>
    <property type="molecule type" value="Genomic_DNA"/>
</dbReference>
<accession>A0A2J5I4B2</accession>
<sequence length="421" mass="45689">MSFDPFNQSFTLYTADGVPFNITVPMVDEYAQYAIRISINYGAQLGASLVLFLILLLLTRPEKRTSSVFFLNAAALLLNAGRLLCQSVFFTTPFAHFYPYFAGDFSHVPTSAYAESILGVVLATLLLICVETSLVLQTQVVCATIRRRSRHLLLAVSAAVALTPVGFRFGFMVENCKAIINASTAHHVQWLESTTNIVTTVSICFFCSVFTAKLGVAIRMRKSLGVREFGPMKAIFVMGCQTLVIPGYSPPLPPHLPVSFILKLLLINRPDQLTPATALFSILQYFVGVPELASNVLTLVTLSLPLSSIWAGVILDYHRSSNDSNSSRRNLWNLLSIPPTATASRSHAAQSKQDISLSSSFTASTAATTASRQNTTCYAGQGQYEDSPGRAGNEPVGYGISVARDISVEESYWGGRAAEGV</sequence>
<keyword evidence="1" id="KW-0812">Transmembrane</keyword>
<feature type="transmembrane region" description="Helical" evidence="1">
    <location>
        <begin position="151"/>
        <end position="171"/>
    </location>
</feature>